<name>A0A1H2CE59_MUCMA</name>
<protein>
    <submittedName>
        <fullName evidence="1">Uncharacterized protein</fullName>
    </submittedName>
</protein>
<evidence type="ECO:0000313" key="1">
    <source>
        <dbReference type="EMBL" id="SDT68741.1"/>
    </source>
</evidence>
<sequence>MVTVLREVQQIIMQVPTFMQIYDVGSWSVKTAQIYEKRPF</sequence>
<reference evidence="1 2" key="1">
    <citation type="submission" date="2016-10" db="EMBL/GenBank/DDBJ databases">
        <authorList>
            <person name="de Groot N.N."/>
        </authorList>
    </citation>
    <scope>NUCLEOTIDE SEQUENCE [LARGE SCALE GENOMIC DNA]</scope>
    <source>
        <strain evidence="1 2">MP1X4</strain>
    </source>
</reference>
<dbReference type="AlphaFoldDB" id="A0A1H2CE59"/>
<proteinExistence type="predicted"/>
<evidence type="ECO:0000313" key="2">
    <source>
        <dbReference type="Proteomes" id="UP000199679"/>
    </source>
</evidence>
<accession>A0A1H2CE59</accession>
<organism evidence="1 2">
    <name type="scientific">Mucilaginibacter mallensis</name>
    <dbReference type="NCBI Taxonomy" id="652787"/>
    <lineage>
        <taxon>Bacteria</taxon>
        <taxon>Pseudomonadati</taxon>
        <taxon>Bacteroidota</taxon>
        <taxon>Sphingobacteriia</taxon>
        <taxon>Sphingobacteriales</taxon>
        <taxon>Sphingobacteriaceae</taxon>
        <taxon>Mucilaginibacter</taxon>
    </lineage>
</organism>
<dbReference type="Proteomes" id="UP000199679">
    <property type="component" value="Chromosome I"/>
</dbReference>
<dbReference type="EMBL" id="LT629740">
    <property type="protein sequence ID" value="SDT68741.1"/>
    <property type="molecule type" value="Genomic_DNA"/>
</dbReference>
<keyword evidence="2" id="KW-1185">Reference proteome</keyword>
<gene>
    <name evidence="1" type="ORF">SAMN05216490_4941</name>
</gene>